<dbReference type="PROSITE" id="PS51918">
    <property type="entry name" value="RADICAL_SAM"/>
    <property type="match status" value="1"/>
</dbReference>
<dbReference type="InterPro" id="IPR050377">
    <property type="entry name" value="Radical_SAM_PqqE_MftC-like"/>
</dbReference>
<dbReference type="SUPFAM" id="SSF102114">
    <property type="entry name" value="Radical SAM enzymes"/>
    <property type="match status" value="1"/>
</dbReference>
<evidence type="ECO:0000313" key="9">
    <source>
        <dbReference type="EMBL" id="VFJ74826.1"/>
    </source>
</evidence>
<evidence type="ECO:0000259" key="8">
    <source>
        <dbReference type="PROSITE" id="PS51918"/>
    </source>
</evidence>
<dbReference type="InterPro" id="IPR058240">
    <property type="entry name" value="rSAM_sf"/>
</dbReference>
<dbReference type="PROSITE" id="PS01305">
    <property type="entry name" value="MOAA_NIFB_PQQE"/>
    <property type="match status" value="1"/>
</dbReference>
<dbReference type="PANTHER" id="PTHR11228:SF7">
    <property type="entry name" value="PQQA PEPTIDE CYCLASE"/>
    <property type="match status" value="1"/>
</dbReference>
<dbReference type="InterPro" id="IPR000385">
    <property type="entry name" value="MoaA_NifB_PqqE_Fe-S-bd_CS"/>
</dbReference>
<evidence type="ECO:0000256" key="1">
    <source>
        <dbReference type="ARBA" id="ARBA00001966"/>
    </source>
</evidence>
<dbReference type="InterPro" id="IPR023885">
    <property type="entry name" value="4Fe4S-binding_SPASM_dom"/>
</dbReference>
<dbReference type="InterPro" id="IPR007197">
    <property type="entry name" value="rSAM"/>
</dbReference>
<reference evidence="9" key="1">
    <citation type="submission" date="2019-02" db="EMBL/GenBank/DDBJ databases">
        <authorList>
            <person name="Gruber-Vodicka R. H."/>
            <person name="Seah K. B. B."/>
        </authorList>
    </citation>
    <scope>NUCLEOTIDE SEQUENCE</scope>
    <source>
        <strain evidence="9">BECK_BZ131</strain>
    </source>
</reference>
<dbReference type="SMART" id="SM00729">
    <property type="entry name" value="Elp3"/>
    <property type="match status" value="1"/>
</dbReference>
<dbReference type="CDD" id="cd21123">
    <property type="entry name" value="SPASM_MftC-like"/>
    <property type="match status" value="1"/>
</dbReference>
<dbReference type="EMBL" id="CAADFE010000066">
    <property type="protein sequence ID" value="VFJ74826.1"/>
    <property type="molecule type" value="Genomic_DNA"/>
</dbReference>
<dbReference type="GO" id="GO:0051539">
    <property type="term" value="F:4 iron, 4 sulfur cluster binding"/>
    <property type="evidence" value="ECO:0007669"/>
    <property type="project" value="UniProtKB-KW"/>
</dbReference>
<dbReference type="GO" id="GO:0016491">
    <property type="term" value="F:oxidoreductase activity"/>
    <property type="evidence" value="ECO:0007669"/>
    <property type="project" value="UniProtKB-KW"/>
</dbReference>
<dbReference type="PANTHER" id="PTHR11228">
    <property type="entry name" value="RADICAL SAM DOMAIN PROTEIN"/>
    <property type="match status" value="1"/>
</dbReference>
<keyword evidence="5" id="KW-0560">Oxidoreductase</keyword>
<dbReference type="InterPro" id="IPR017200">
    <property type="entry name" value="PqqE-like"/>
</dbReference>
<keyword evidence="6" id="KW-0408">Iron</keyword>
<keyword evidence="7" id="KW-0411">Iron-sulfur</keyword>
<dbReference type="PIRSF" id="PIRSF037420">
    <property type="entry name" value="PQQ_syn_pqqE"/>
    <property type="match status" value="1"/>
</dbReference>
<dbReference type="GO" id="GO:0032324">
    <property type="term" value="P:molybdopterin cofactor biosynthetic process"/>
    <property type="evidence" value="ECO:0007669"/>
    <property type="project" value="UniProtKB-ARBA"/>
</dbReference>
<dbReference type="SFLD" id="SFLDS00029">
    <property type="entry name" value="Radical_SAM"/>
    <property type="match status" value="1"/>
</dbReference>
<keyword evidence="4" id="KW-0479">Metal-binding</keyword>
<dbReference type="SFLD" id="SFLDG01067">
    <property type="entry name" value="SPASM/twitch_domain_containing"/>
    <property type="match status" value="1"/>
</dbReference>
<evidence type="ECO:0000256" key="6">
    <source>
        <dbReference type="ARBA" id="ARBA00023004"/>
    </source>
</evidence>
<evidence type="ECO:0000256" key="2">
    <source>
        <dbReference type="ARBA" id="ARBA00022485"/>
    </source>
</evidence>
<dbReference type="InterPro" id="IPR013785">
    <property type="entry name" value="Aldolase_TIM"/>
</dbReference>
<organism evidence="9">
    <name type="scientific">Candidatus Kentrum sp. FW</name>
    <dbReference type="NCBI Taxonomy" id="2126338"/>
    <lineage>
        <taxon>Bacteria</taxon>
        <taxon>Pseudomonadati</taxon>
        <taxon>Pseudomonadota</taxon>
        <taxon>Gammaproteobacteria</taxon>
        <taxon>Candidatus Kentrum</taxon>
    </lineage>
</organism>
<comment type="cofactor">
    <cofactor evidence="1">
        <name>[4Fe-4S] cluster</name>
        <dbReference type="ChEBI" id="CHEBI:49883"/>
    </cofactor>
</comment>
<keyword evidence="2" id="KW-0004">4Fe-4S</keyword>
<evidence type="ECO:0000256" key="5">
    <source>
        <dbReference type="ARBA" id="ARBA00023002"/>
    </source>
</evidence>
<dbReference type="CDD" id="cd01335">
    <property type="entry name" value="Radical_SAM"/>
    <property type="match status" value="1"/>
</dbReference>
<feature type="domain" description="Radical SAM core" evidence="8">
    <location>
        <begin position="4"/>
        <end position="223"/>
    </location>
</feature>
<evidence type="ECO:0000256" key="3">
    <source>
        <dbReference type="ARBA" id="ARBA00022691"/>
    </source>
</evidence>
<dbReference type="Pfam" id="PF04055">
    <property type="entry name" value="Radical_SAM"/>
    <property type="match status" value="1"/>
</dbReference>
<name>A0A450TYK2_9GAMM</name>
<sequence>MKNKYSFSSLYFEVTRSCNLSCPMCMTGCNDAGFVEKKERAELTHEEIVEKVLKPARYDLGISQVGFSGGEFLLREDALELAHEATKLGYKVGINTNGTLVTEDMLDGLKKAAGNNLVMTFGINSILPGRAHSKTRDEALQTTLDAMALCDRLKITKHAIVTVGQFNKEELEETLNWLEKNHIPYNRSPFAKRNAGRDFYRKYGLNRKDMQEFIHPALRKHANGYVSYTPFFLSPELHTQISGGKHYNVTVPQNPSIGCWCGTWIAVNAEGDVAPCAILLDELDAGNVRETPLFRIVDESPIFQDILDRNRLKGRCGRCRYKITCGGCRALAWYETGDYMAEDPSCFFDPSDESEISPHEEETNRNFQRYAKYAVWSGMLIPPED</sequence>
<dbReference type="AlphaFoldDB" id="A0A450TYK2"/>
<dbReference type="SFLD" id="SFLDG01386">
    <property type="entry name" value="main_SPASM_domain-containing"/>
    <property type="match status" value="1"/>
</dbReference>
<proteinExistence type="predicted"/>
<dbReference type="NCBIfam" id="TIGR04085">
    <property type="entry name" value="rSAM_more_4Fe4S"/>
    <property type="match status" value="1"/>
</dbReference>
<keyword evidence="3" id="KW-0949">S-adenosyl-L-methionine</keyword>
<dbReference type="Gene3D" id="3.20.20.70">
    <property type="entry name" value="Aldolase class I"/>
    <property type="match status" value="1"/>
</dbReference>
<accession>A0A450TYK2</accession>
<protein>
    <submittedName>
        <fullName evidence="9">Radical SAM additional 4Fe4S-binding SPASM domain-containing protein</fullName>
    </submittedName>
</protein>
<dbReference type="InterPro" id="IPR006638">
    <property type="entry name" value="Elp3/MiaA/NifB-like_rSAM"/>
</dbReference>
<gene>
    <name evidence="9" type="ORF">BECKFW1821C_GA0114237_106616</name>
</gene>
<dbReference type="Pfam" id="PF13186">
    <property type="entry name" value="SPASM"/>
    <property type="match status" value="1"/>
</dbReference>
<evidence type="ECO:0000256" key="4">
    <source>
        <dbReference type="ARBA" id="ARBA00022723"/>
    </source>
</evidence>
<dbReference type="GO" id="GO:0046872">
    <property type="term" value="F:metal ion binding"/>
    <property type="evidence" value="ECO:0007669"/>
    <property type="project" value="UniProtKB-KW"/>
</dbReference>
<evidence type="ECO:0000256" key="7">
    <source>
        <dbReference type="ARBA" id="ARBA00023014"/>
    </source>
</evidence>